<comment type="caution">
    <text evidence="1">The sequence shown here is derived from an EMBL/GenBank/DDBJ whole genome shotgun (WGS) entry which is preliminary data.</text>
</comment>
<gene>
    <name evidence="1" type="ORF">DERYTH_LOCUS20025</name>
</gene>
<dbReference type="EMBL" id="CAJVPY010022918">
    <property type="protein sequence ID" value="CAG8784009.1"/>
    <property type="molecule type" value="Genomic_DNA"/>
</dbReference>
<reference evidence="1" key="1">
    <citation type="submission" date="2021-06" db="EMBL/GenBank/DDBJ databases">
        <authorList>
            <person name="Kallberg Y."/>
            <person name="Tangrot J."/>
            <person name="Rosling A."/>
        </authorList>
    </citation>
    <scope>NUCLEOTIDE SEQUENCE</scope>
    <source>
        <strain evidence="1">MA453B</strain>
    </source>
</reference>
<evidence type="ECO:0000313" key="1">
    <source>
        <dbReference type="EMBL" id="CAG8784009.1"/>
    </source>
</evidence>
<feature type="non-terminal residue" evidence="1">
    <location>
        <position position="59"/>
    </location>
</feature>
<proteinExistence type="predicted"/>
<dbReference type="AlphaFoldDB" id="A0A9N9JL26"/>
<evidence type="ECO:0000313" key="2">
    <source>
        <dbReference type="Proteomes" id="UP000789405"/>
    </source>
</evidence>
<organism evidence="1 2">
    <name type="scientific">Dentiscutata erythropus</name>
    <dbReference type="NCBI Taxonomy" id="1348616"/>
    <lineage>
        <taxon>Eukaryota</taxon>
        <taxon>Fungi</taxon>
        <taxon>Fungi incertae sedis</taxon>
        <taxon>Mucoromycota</taxon>
        <taxon>Glomeromycotina</taxon>
        <taxon>Glomeromycetes</taxon>
        <taxon>Diversisporales</taxon>
        <taxon>Gigasporaceae</taxon>
        <taxon>Dentiscutata</taxon>
    </lineage>
</organism>
<accession>A0A9N9JL26</accession>
<name>A0A9N9JL26_9GLOM</name>
<protein>
    <submittedName>
        <fullName evidence="1">5520_t:CDS:1</fullName>
    </submittedName>
</protein>
<sequence length="59" mass="6657">GSLFALLIIALSNDPKSDYYKQGTTLILDIISFPVYCVITAHVAKKSPFLYFLADFYSY</sequence>
<dbReference type="Proteomes" id="UP000789405">
    <property type="component" value="Unassembled WGS sequence"/>
</dbReference>
<keyword evidence="2" id="KW-1185">Reference proteome</keyword>